<dbReference type="OrthoDB" id="60843at2759"/>
<dbReference type="Gene3D" id="3.10.580.10">
    <property type="entry name" value="CBS-domain"/>
    <property type="match status" value="1"/>
</dbReference>
<dbReference type="PROSITE" id="PS51746">
    <property type="entry name" value="PPM_2"/>
    <property type="match status" value="1"/>
</dbReference>
<reference evidence="6" key="1">
    <citation type="journal article" date="2023" name="Commun. Biol.">
        <title>Genome analysis of Parmales, the sister group of diatoms, reveals the evolutionary specialization of diatoms from phago-mixotrophs to photoautotrophs.</title>
        <authorList>
            <person name="Ban H."/>
            <person name="Sato S."/>
            <person name="Yoshikawa S."/>
            <person name="Yamada K."/>
            <person name="Nakamura Y."/>
            <person name="Ichinomiya M."/>
            <person name="Sato N."/>
            <person name="Blanc-Mathieu R."/>
            <person name="Endo H."/>
            <person name="Kuwata A."/>
            <person name="Ogata H."/>
        </authorList>
    </citation>
    <scope>NUCLEOTIDE SEQUENCE [LARGE SCALE GENOMIC DNA]</scope>
    <source>
        <strain evidence="6">NIES 3700</strain>
    </source>
</reference>
<evidence type="ECO:0000256" key="2">
    <source>
        <dbReference type="RuleBase" id="RU366020"/>
    </source>
</evidence>
<keyword evidence="2" id="KW-0464">Manganese</keyword>
<feature type="domain" description="PPM-type phosphatase" evidence="4">
    <location>
        <begin position="244"/>
        <end position="570"/>
    </location>
</feature>
<dbReference type="SMART" id="SM00116">
    <property type="entry name" value="CBS"/>
    <property type="match status" value="2"/>
</dbReference>
<feature type="domain" description="CBS" evidence="3">
    <location>
        <begin position="42"/>
        <end position="114"/>
    </location>
</feature>
<comment type="caution">
    <text evidence="5">The sequence shown here is derived from an EMBL/GenBank/DDBJ whole genome shotgun (WGS) entry which is preliminary data.</text>
</comment>
<dbReference type="Gene3D" id="3.60.40.10">
    <property type="entry name" value="PPM-type phosphatase domain"/>
    <property type="match status" value="1"/>
</dbReference>
<evidence type="ECO:0000313" key="5">
    <source>
        <dbReference type="EMBL" id="GMH71122.1"/>
    </source>
</evidence>
<sequence length="579" mass="64087">MLAACSPTASLRRPLTSLLPRFLSASSLEKPRLSKVKISEVLQRKHTERWVDSTICYTTSVSEATQIVIERGLSGLMVVDTETNINSESHQKGKVLGMMTSRDILRRFSKGRVEGRSFDAVGEETVQDFMTPLNKVVYGRPEETVGQARDIMAKVGIKCLPIMSKEGRVEGILTARDMTDYGLDAKDKGGKEAFLNSISGRVGMSEHASMADPPSFMAFELNAMNKPLYVNCGTDKMPHPFKTETGVAGNKRLHGPGDYATDCNLSEDAMFTFRPKNTTSNKELTYAGVADGVGSWREYGVDPRLFSRALMGACEDYLNEMDEASEFDNGSVIPVKPNEILAQAHQRVKEQDVIGSSTACVMLFDNDAHQIHFSNLGDSGIIVLRHIDSDVAGVLKRDRVTKREERKSDLRVNFVSQQQLKSFNHPYQFGWTGKENEGDKSASFKDASDLCTSSIHIRRGDIVIMATDGLFDNVDVDDICSIVLQWEIANGFIDDSGDIALREKRWGKGENRGYREGHTIEDLAEELTSVARDRSLDNTRDSPFAILAKENDIMWSGGMPDDCSIVVLHVVGEGSQLKL</sequence>
<dbReference type="InterPro" id="IPR036457">
    <property type="entry name" value="PPM-type-like_dom_sf"/>
</dbReference>
<dbReference type="Pfam" id="PF00571">
    <property type="entry name" value="CBS"/>
    <property type="match status" value="2"/>
</dbReference>
<evidence type="ECO:0000313" key="6">
    <source>
        <dbReference type="Proteomes" id="UP001165122"/>
    </source>
</evidence>
<dbReference type="Proteomes" id="UP001165122">
    <property type="component" value="Unassembled WGS sequence"/>
</dbReference>
<dbReference type="EMBL" id="BRXW01000634">
    <property type="protein sequence ID" value="GMH71122.1"/>
    <property type="molecule type" value="Genomic_DNA"/>
</dbReference>
<dbReference type="SUPFAM" id="SSF54631">
    <property type="entry name" value="CBS-domain pair"/>
    <property type="match status" value="1"/>
</dbReference>
<organism evidence="5 6">
    <name type="scientific">Triparma laevis f. longispina</name>
    <dbReference type="NCBI Taxonomy" id="1714387"/>
    <lineage>
        <taxon>Eukaryota</taxon>
        <taxon>Sar</taxon>
        <taxon>Stramenopiles</taxon>
        <taxon>Ochrophyta</taxon>
        <taxon>Bolidophyceae</taxon>
        <taxon>Parmales</taxon>
        <taxon>Triparmaceae</taxon>
        <taxon>Triparma</taxon>
    </lineage>
</organism>
<dbReference type="InterPro" id="IPR001932">
    <property type="entry name" value="PPM-type_phosphatase-like_dom"/>
</dbReference>
<dbReference type="Pfam" id="PF00481">
    <property type="entry name" value="PP2C"/>
    <property type="match status" value="1"/>
</dbReference>
<comment type="similarity">
    <text evidence="2">Belongs to the PP2C family.</text>
</comment>
<accession>A0A9W7AKN7</accession>
<gene>
    <name evidence="5" type="ORF">TrLO_g13267</name>
</gene>
<name>A0A9W7AKN7_9STRA</name>
<comment type="catalytic activity">
    <reaction evidence="2">
        <text>O-phospho-L-seryl-[protein] + H2O = L-seryl-[protein] + phosphate</text>
        <dbReference type="Rhea" id="RHEA:20629"/>
        <dbReference type="Rhea" id="RHEA-COMP:9863"/>
        <dbReference type="Rhea" id="RHEA-COMP:11604"/>
        <dbReference type="ChEBI" id="CHEBI:15377"/>
        <dbReference type="ChEBI" id="CHEBI:29999"/>
        <dbReference type="ChEBI" id="CHEBI:43474"/>
        <dbReference type="ChEBI" id="CHEBI:83421"/>
        <dbReference type="EC" id="3.1.3.16"/>
    </reaction>
</comment>
<proteinExistence type="inferred from homology"/>
<keyword evidence="2" id="KW-0904">Protein phosphatase</keyword>
<evidence type="ECO:0000259" key="4">
    <source>
        <dbReference type="PROSITE" id="PS51746"/>
    </source>
</evidence>
<dbReference type="SUPFAM" id="SSF81606">
    <property type="entry name" value="PP2C-like"/>
    <property type="match status" value="1"/>
</dbReference>
<dbReference type="PANTHER" id="PTHR12320:SF1">
    <property type="entry name" value="PROTEIN PHOSPHATASE PTC7 HOMOLOG"/>
    <property type="match status" value="1"/>
</dbReference>
<dbReference type="PROSITE" id="PS51371">
    <property type="entry name" value="CBS"/>
    <property type="match status" value="2"/>
</dbReference>
<comment type="cofactor">
    <cofactor evidence="2">
        <name>Mg(2+)</name>
        <dbReference type="ChEBI" id="CHEBI:18420"/>
    </cofactor>
</comment>
<protein>
    <recommendedName>
        <fullName evidence="2">Protein phosphatase</fullName>
        <ecNumber evidence="2">3.1.3.16</ecNumber>
    </recommendedName>
</protein>
<dbReference type="SMART" id="SM00332">
    <property type="entry name" value="PP2Cc"/>
    <property type="match status" value="1"/>
</dbReference>
<dbReference type="CDD" id="cd02205">
    <property type="entry name" value="CBS_pair_SF"/>
    <property type="match status" value="1"/>
</dbReference>
<comment type="catalytic activity">
    <reaction evidence="2">
        <text>O-phospho-L-threonyl-[protein] + H2O = L-threonyl-[protein] + phosphate</text>
        <dbReference type="Rhea" id="RHEA:47004"/>
        <dbReference type="Rhea" id="RHEA-COMP:11060"/>
        <dbReference type="Rhea" id="RHEA-COMP:11605"/>
        <dbReference type="ChEBI" id="CHEBI:15377"/>
        <dbReference type="ChEBI" id="CHEBI:30013"/>
        <dbReference type="ChEBI" id="CHEBI:43474"/>
        <dbReference type="ChEBI" id="CHEBI:61977"/>
        <dbReference type="EC" id="3.1.3.16"/>
    </reaction>
</comment>
<dbReference type="GO" id="GO:0046872">
    <property type="term" value="F:metal ion binding"/>
    <property type="evidence" value="ECO:0007669"/>
    <property type="project" value="UniProtKB-UniRule"/>
</dbReference>
<keyword evidence="2" id="KW-0378">Hydrolase</keyword>
<dbReference type="GO" id="GO:0004722">
    <property type="term" value="F:protein serine/threonine phosphatase activity"/>
    <property type="evidence" value="ECO:0007669"/>
    <property type="project" value="UniProtKB-EC"/>
</dbReference>
<keyword evidence="2" id="KW-0479">Metal-binding</keyword>
<dbReference type="InterPro" id="IPR039123">
    <property type="entry name" value="PPTC7"/>
</dbReference>
<dbReference type="EC" id="3.1.3.16" evidence="2"/>
<keyword evidence="2" id="KW-0460">Magnesium</keyword>
<keyword evidence="6" id="KW-1185">Reference proteome</keyword>
<evidence type="ECO:0000256" key="1">
    <source>
        <dbReference type="PROSITE-ProRule" id="PRU00703"/>
    </source>
</evidence>
<comment type="cofactor">
    <cofactor evidence="2">
        <name>Mn(2+)</name>
        <dbReference type="ChEBI" id="CHEBI:29035"/>
    </cofactor>
</comment>
<keyword evidence="1" id="KW-0129">CBS domain</keyword>
<feature type="domain" description="CBS" evidence="3">
    <location>
        <begin position="130"/>
        <end position="188"/>
    </location>
</feature>
<dbReference type="PANTHER" id="PTHR12320">
    <property type="entry name" value="PROTEIN PHOSPHATASE 2C"/>
    <property type="match status" value="1"/>
</dbReference>
<dbReference type="InterPro" id="IPR000644">
    <property type="entry name" value="CBS_dom"/>
</dbReference>
<dbReference type="AlphaFoldDB" id="A0A9W7AKN7"/>
<evidence type="ECO:0000259" key="3">
    <source>
        <dbReference type="PROSITE" id="PS51371"/>
    </source>
</evidence>
<dbReference type="InterPro" id="IPR046342">
    <property type="entry name" value="CBS_dom_sf"/>
</dbReference>